<evidence type="ECO:0000259" key="3">
    <source>
        <dbReference type="Pfam" id="PF25973"/>
    </source>
</evidence>
<dbReference type="GO" id="GO:0015562">
    <property type="term" value="F:efflux transmembrane transporter activity"/>
    <property type="evidence" value="ECO:0007669"/>
    <property type="project" value="TreeGrafter"/>
</dbReference>
<feature type="chain" id="PRO_5013212188" evidence="2">
    <location>
        <begin position="21"/>
        <end position="367"/>
    </location>
</feature>
<evidence type="ECO:0000313" key="6">
    <source>
        <dbReference type="Proteomes" id="UP000201838"/>
    </source>
</evidence>
<dbReference type="InterPro" id="IPR006143">
    <property type="entry name" value="RND_pump_MFP"/>
</dbReference>
<dbReference type="Gene3D" id="1.10.287.470">
    <property type="entry name" value="Helix hairpin bin"/>
    <property type="match status" value="1"/>
</dbReference>
<dbReference type="Gene3D" id="2.40.420.20">
    <property type="match status" value="1"/>
</dbReference>
<dbReference type="RefSeq" id="WP_093973824.1">
    <property type="nucleotide sequence ID" value="NZ_FXXQ01000006.1"/>
</dbReference>
<evidence type="ECO:0000259" key="4">
    <source>
        <dbReference type="Pfam" id="PF25989"/>
    </source>
</evidence>
<evidence type="ECO:0000313" key="5">
    <source>
        <dbReference type="EMBL" id="SMX23841.1"/>
    </source>
</evidence>
<gene>
    <name evidence="5" type="primary">bepF</name>
    <name evidence="5" type="ORF">BOA8489_01954</name>
</gene>
<comment type="similarity">
    <text evidence="1">Belongs to the membrane fusion protein (MFP) (TC 8.A.1) family.</text>
</comment>
<keyword evidence="6" id="KW-1185">Reference proteome</keyword>
<protein>
    <submittedName>
        <fullName evidence="5">Efflux pump periplasmic linker BepF</fullName>
    </submittedName>
</protein>
<dbReference type="InterPro" id="IPR058637">
    <property type="entry name" value="YknX-like_C"/>
</dbReference>
<dbReference type="GO" id="GO:1990281">
    <property type="term" value="C:efflux pump complex"/>
    <property type="evidence" value="ECO:0007669"/>
    <property type="project" value="TreeGrafter"/>
</dbReference>
<keyword evidence="2" id="KW-0732">Signal</keyword>
<dbReference type="PANTHER" id="PTHR30469:SF15">
    <property type="entry name" value="HLYD FAMILY OF SECRETION PROTEINS"/>
    <property type="match status" value="1"/>
</dbReference>
<evidence type="ECO:0000256" key="1">
    <source>
        <dbReference type="ARBA" id="ARBA00009477"/>
    </source>
</evidence>
<feature type="domain" description="CzcB-like barrel-sandwich hybrid" evidence="3">
    <location>
        <begin position="55"/>
        <end position="206"/>
    </location>
</feature>
<dbReference type="PANTHER" id="PTHR30469">
    <property type="entry name" value="MULTIDRUG RESISTANCE PROTEIN MDTA"/>
    <property type="match status" value="1"/>
</dbReference>
<dbReference type="OrthoDB" id="9813967at2"/>
<sequence>MRVFGYLLLAMLVAAPQTLAAQGGPAAVGVQVVETRALSETVPVFAEVSTSREGSIAGRIAGNIERVNVLAGDRVEEGDVMVELSRELLAIRVAQSEAQIAEAQAGTDTARARLDQARIIFDRTAALRGTSAFSQGRFDDLQADLFQARSQLAEAQAREISAQARLAETQYQLDRTSITAPFSGVVLEVATIPGAFIQAGTPVVRLLDTSSFEVKANIPARYVDTLTKGDAVTADTETGARINLSLRAVLPVENPSTRTRTALFTTLDDMDPNLVAVGQSLTVNVPIGAARDVLSVPKDALVQARGGWTVYVAADGKAEPRTVSIGVPLGDRYEVLNGLAAGELVVVRGNERLRPGQDIAPSVVETN</sequence>
<dbReference type="Gene3D" id="2.40.30.170">
    <property type="match status" value="1"/>
</dbReference>
<reference evidence="5 6" key="1">
    <citation type="submission" date="2017-05" db="EMBL/GenBank/DDBJ databases">
        <authorList>
            <person name="Song R."/>
            <person name="Chenine A.L."/>
            <person name="Ruprecht R.M."/>
        </authorList>
    </citation>
    <scope>NUCLEOTIDE SEQUENCE [LARGE SCALE GENOMIC DNA]</scope>
    <source>
        <strain evidence="5 6">CECT 8489</strain>
    </source>
</reference>
<feature type="domain" description="YknX-like C-terminal permuted SH3-like" evidence="4">
    <location>
        <begin position="293"/>
        <end position="359"/>
    </location>
</feature>
<dbReference type="NCBIfam" id="TIGR01730">
    <property type="entry name" value="RND_mfp"/>
    <property type="match status" value="1"/>
</dbReference>
<name>A0A238J0K5_9RHOB</name>
<dbReference type="Pfam" id="PF25989">
    <property type="entry name" value="YknX_C"/>
    <property type="match status" value="1"/>
</dbReference>
<evidence type="ECO:0000256" key="2">
    <source>
        <dbReference type="SAM" id="SignalP"/>
    </source>
</evidence>
<feature type="signal peptide" evidence="2">
    <location>
        <begin position="1"/>
        <end position="20"/>
    </location>
</feature>
<dbReference type="EMBL" id="FXXQ01000006">
    <property type="protein sequence ID" value="SMX23841.1"/>
    <property type="molecule type" value="Genomic_DNA"/>
</dbReference>
<dbReference type="SUPFAM" id="SSF111369">
    <property type="entry name" value="HlyD-like secretion proteins"/>
    <property type="match status" value="1"/>
</dbReference>
<proteinExistence type="inferred from homology"/>
<organism evidence="5 6">
    <name type="scientific">Boseongicola aestuarii</name>
    <dbReference type="NCBI Taxonomy" id="1470561"/>
    <lineage>
        <taxon>Bacteria</taxon>
        <taxon>Pseudomonadati</taxon>
        <taxon>Pseudomonadota</taxon>
        <taxon>Alphaproteobacteria</taxon>
        <taxon>Rhodobacterales</taxon>
        <taxon>Paracoccaceae</taxon>
        <taxon>Boseongicola</taxon>
    </lineage>
</organism>
<dbReference type="AlphaFoldDB" id="A0A238J0K5"/>
<accession>A0A238J0K5</accession>
<dbReference type="Pfam" id="PF25973">
    <property type="entry name" value="BSH_CzcB"/>
    <property type="match status" value="1"/>
</dbReference>
<dbReference type="InterPro" id="IPR058647">
    <property type="entry name" value="BSH_CzcB-like"/>
</dbReference>
<dbReference type="Proteomes" id="UP000201838">
    <property type="component" value="Unassembled WGS sequence"/>
</dbReference>
<dbReference type="Gene3D" id="2.40.50.100">
    <property type="match status" value="1"/>
</dbReference>